<gene>
    <name evidence="2" type="ORF">B0W44_11920</name>
</gene>
<proteinExistence type="predicted"/>
<dbReference type="InterPro" id="IPR011608">
    <property type="entry name" value="PRD"/>
</dbReference>
<dbReference type="AlphaFoldDB" id="A0A1U9K8P5"/>
<feature type="domain" description="PRD" evidence="1">
    <location>
        <begin position="21"/>
        <end position="126"/>
    </location>
</feature>
<dbReference type="KEGG" id="ntr:B0W44_11920"/>
<reference evidence="2 3" key="1">
    <citation type="journal article" date="2015" name="Int. J. Syst. Evol. Microbiol.">
        <title>Novibacillus thermophilus gen. nov., sp. nov., a Gram-staining-negative and moderately thermophilic member of the family Thermoactinomycetaceae.</title>
        <authorList>
            <person name="Yang G."/>
            <person name="Chen J."/>
            <person name="Zhou S."/>
        </authorList>
    </citation>
    <scope>NUCLEOTIDE SEQUENCE [LARGE SCALE GENOMIC DNA]</scope>
    <source>
        <strain evidence="2 3">SG-1</strain>
    </source>
</reference>
<dbReference type="Gene3D" id="1.10.1790.10">
    <property type="entry name" value="PRD domain"/>
    <property type="match status" value="1"/>
</dbReference>
<dbReference type="Pfam" id="PF00874">
    <property type="entry name" value="PRD"/>
    <property type="match status" value="1"/>
</dbReference>
<name>A0A1U9K8P5_9BACL</name>
<organism evidence="2 3">
    <name type="scientific">Novibacillus thermophilus</name>
    <dbReference type="NCBI Taxonomy" id="1471761"/>
    <lineage>
        <taxon>Bacteria</taxon>
        <taxon>Bacillati</taxon>
        <taxon>Bacillota</taxon>
        <taxon>Bacilli</taxon>
        <taxon>Bacillales</taxon>
        <taxon>Thermoactinomycetaceae</taxon>
        <taxon>Novibacillus</taxon>
    </lineage>
</organism>
<evidence type="ECO:0000313" key="3">
    <source>
        <dbReference type="Proteomes" id="UP000188603"/>
    </source>
</evidence>
<dbReference type="PROSITE" id="PS51372">
    <property type="entry name" value="PRD_2"/>
    <property type="match status" value="1"/>
</dbReference>
<dbReference type="InterPro" id="IPR036634">
    <property type="entry name" value="PRD_sf"/>
</dbReference>
<accession>A0A1U9K8P5</accession>
<evidence type="ECO:0000259" key="1">
    <source>
        <dbReference type="PROSITE" id="PS51372"/>
    </source>
</evidence>
<dbReference type="STRING" id="1471761.B0W44_11920"/>
<evidence type="ECO:0000313" key="2">
    <source>
        <dbReference type="EMBL" id="AQS56363.1"/>
    </source>
</evidence>
<dbReference type="Proteomes" id="UP000188603">
    <property type="component" value="Chromosome"/>
</dbReference>
<dbReference type="SUPFAM" id="SSF63520">
    <property type="entry name" value="PTS-regulatory domain, PRD"/>
    <property type="match status" value="1"/>
</dbReference>
<keyword evidence="3" id="KW-1185">Reference proteome</keyword>
<dbReference type="EMBL" id="CP019699">
    <property type="protein sequence ID" value="AQS56363.1"/>
    <property type="molecule type" value="Genomic_DNA"/>
</dbReference>
<protein>
    <recommendedName>
        <fullName evidence="1">PRD domain-containing protein</fullName>
    </recommendedName>
</protein>
<sequence length="129" mass="14275">MGGFNVTALDERLKVLIEGGVVIPKAADIAKNAVKRLKDIYGFLPEDRVSVFVTHLATALTRLERKETVGAPPPELLKEVEATPFIKEALLEIDWIEHEWGTELPVEEKQFLSIHYVSLIQGAKGGEPS</sequence>
<dbReference type="GO" id="GO:0006355">
    <property type="term" value="P:regulation of DNA-templated transcription"/>
    <property type="evidence" value="ECO:0007669"/>
    <property type="project" value="InterPro"/>
</dbReference>